<evidence type="ECO:0000256" key="1">
    <source>
        <dbReference type="SAM" id="MobiDB-lite"/>
    </source>
</evidence>
<evidence type="ECO:0000313" key="3">
    <source>
        <dbReference type="Proteomes" id="UP000233180"/>
    </source>
</evidence>
<dbReference type="GO" id="GO:0005634">
    <property type="term" value="C:nucleus"/>
    <property type="evidence" value="ECO:0007669"/>
    <property type="project" value="TreeGrafter"/>
</dbReference>
<keyword evidence="3" id="KW-1185">Reference proteome</keyword>
<accession>A0A2K6LVH2</accession>
<dbReference type="PANTHER" id="PTHR15657:SF1">
    <property type="entry name" value="THYROID TRANSCRIPTION FACTOR 1-ASSOCIATED PROTEIN 26"/>
    <property type="match status" value="1"/>
</dbReference>
<dbReference type="PANTHER" id="PTHR15657">
    <property type="entry name" value="THYROID TRANSCRIPTION FACTOR 1-ASSOCIATED PROTEIN 26"/>
    <property type="match status" value="1"/>
</dbReference>
<name>A0A2K6LVH2_RHIBE</name>
<dbReference type="STRING" id="61621.ENSRBIP00000027532"/>
<protein>
    <submittedName>
        <fullName evidence="2">Coiled-coil domain containing 59</fullName>
    </submittedName>
</protein>
<gene>
    <name evidence="2" type="primary">CCDC59</name>
</gene>
<dbReference type="Proteomes" id="UP000233180">
    <property type="component" value="Unassembled WGS sequence"/>
</dbReference>
<feature type="compositionally biased region" description="Basic and acidic residues" evidence="1">
    <location>
        <begin position="185"/>
        <end position="201"/>
    </location>
</feature>
<dbReference type="AlphaFoldDB" id="A0A2K6LVH2"/>
<reference evidence="2" key="3">
    <citation type="submission" date="2025-09" db="UniProtKB">
        <authorList>
            <consortium name="Ensembl"/>
        </authorList>
    </citation>
    <scope>IDENTIFICATION</scope>
</reference>
<organism evidence="2 3">
    <name type="scientific">Rhinopithecus bieti</name>
    <name type="common">Black snub-nosed monkey</name>
    <name type="synonym">Pygathrix bieti</name>
    <dbReference type="NCBI Taxonomy" id="61621"/>
    <lineage>
        <taxon>Eukaryota</taxon>
        <taxon>Metazoa</taxon>
        <taxon>Chordata</taxon>
        <taxon>Craniata</taxon>
        <taxon>Vertebrata</taxon>
        <taxon>Euteleostomi</taxon>
        <taxon>Mammalia</taxon>
        <taxon>Eutheria</taxon>
        <taxon>Euarchontoglires</taxon>
        <taxon>Primates</taxon>
        <taxon>Haplorrhini</taxon>
        <taxon>Catarrhini</taxon>
        <taxon>Cercopithecidae</taxon>
        <taxon>Colobinae</taxon>
        <taxon>Rhinopithecus</taxon>
    </lineage>
</organism>
<evidence type="ECO:0000313" key="2">
    <source>
        <dbReference type="Ensembl" id="ENSRBIP00000027532.1"/>
    </source>
</evidence>
<dbReference type="GeneTree" id="ENSGT00390000006546"/>
<proteinExistence type="predicted"/>
<dbReference type="PRINTS" id="PR01854">
    <property type="entry name" value="BR22PROTEIN"/>
</dbReference>
<reference evidence="2" key="2">
    <citation type="submission" date="2025-08" db="UniProtKB">
        <authorList>
            <consortium name="Ensembl"/>
        </authorList>
    </citation>
    <scope>IDENTIFICATION</scope>
</reference>
<dbReference type="Ensembl" id="ENSRBIT00000051464.1">
    <property type="protein sequence ID" value="ENSRBIP00000027532.1"/>
    <property type="gene ID" value="ENSRBIG00000037638.1"/>
</dbReference>
<dbReference type="InterPro" id="IPR013730">
    <property type="entry name" value="Fyv7/TAP26"/>
</dbReference>
<sequence length="229" mass="27215">MAPVRLAATWRPGGFEARGEGVSAVEYRNKNVKQKTWLPNHPQAFVGSVREGQGFAFRRKLRIQQSYKKLLRKEKKVKTSLESQFTDRYPDNLKHLYLAEEERLRKQPRKTDHLLSEQVHQPLPEEQCSIDQALFEDQCSFDLPQTEEQCSKTVNYFTIPKKIKENIESKAQEEYEQVQAKRAAKKQEFERRKQEREEAQRRYKKKKMEGQPNLNVQMEYLLQKIQEKS</sequence>
<reference evidence="2 3" key="1">
    <citation type="submission" date="2016-06" db="EMBL/GenBank/DDBJ databases">
        <title>Genome of Rhinopithecus bieti.</title>
        <authorList>
            <person name="Wu"/>
            <person name="C.-I. and Zhang"/>
            <person name="Y."/>
        </authorList>
    </citation>
    <scope>NUCLEOTIDE SEQUENCE</scope>
</reference>
<feature type="region of interest" description="Disordered" evidence="1">
    <location>
        <begin position="182"/>
        <end position="212"/>
    </location>
</feature>
<dbReference type="OMA" id="TDRYPDH"/>